<feature type="region of interest" description="Disordered" evidence="1">
    <location>
        <begin position="134"/>
        <end position="169"/>
    </location>
</feature>
<dbReference type="AlphaFoldDB" id="A0A6J4VDQ7"/>
<sequence>ASHVSGGTSRGGPGGAGKGRWRPERSARRAARSAPRSADTDRVPGYPALQQRVRPDRGGREGGLRHHVPLLGTQPRAVHGAGRPPPVATSIARPARIQDNGDQAYHRRVGAALDCADPGDAARDLRGGCQPHRLVGNLGDTGGHHPGPVVDRSGAAPSTPECGSQSLLV</sequence>
<evidence type="ECO:0000313" key="2">
    <source>
        <dbReference type="EMBL" id="CAA9575988.1"/>
    </source>
</evidence>
<dbReference type="EMBL" id="CADCWJ010000633">
    <property type="protein sequence ID" value="CAA9575988.1"/>
    <property type="molecule type" value="Genomic_DNA"/>
</dbReference>
<proteinExistence type="predicted"/>
<evidence type="ECO:0000256" key="1">
    <source>
        <dbReference type="SAM" id="MobiDB-lite"/>
    </source>
</evidence>
<feature type="region of interest" description="Disordered" evidence="1">
    <location>
        <begin position="1"/>
        <end position="90"/>
    </location>
</feature>
<reference evidence="2" key="1">
    <citation type="submission" date="2020-02" db="EMBL/GenBank/DDBJ databases">
        <authorList>
            <person name="Meier V. D."/>
        </authorList>
    </citation>
    <scope>NUCLEOTIDE SEQUENCE</scope>
    <source>
        <strain evidence="2">AVDCRST_MAG87</strain>
    </source>
</reference>
<feature type="compositionally biased region" description="Gly residues" evidence="1">
    <location>
        <begin position="8"/>
        <end position="18"/>
    </location>
</feature>
<feature type="non-terminal residue" evidence="2">
    <location>
        <position position="1"/>
    </location>
</feature>
<name>A0A6J4VDQ7_9BACT</name>
<protein>
    <submittedName>
        <fullName evidence="2">Uncharacterized protein</fullName>
    </submittedName>
</protein>
<organism evidence="2">
    <name type="scientific">uncultured Thermomicrobiales bacterium</name>
    <dbReference type="NCBI Taxonomy" id="1645740"/>
    <lineage>
        <taxon>Bacteria</taxon>
        <taxon>Pseudomonadati</taxon>
        <taxon>Thermomicrobiota</taxon>
        <taxon>Thermomicrobia</taxon>
        <taxon>Thermomicrobiales</taxon>
        <taxon>environmental samples</taxon>
    </lineage>
</organism>
<gene>
    <name evidence="2" type="ORF">AVDCRST_MAG87-2876</name>
</gene>
<feature type="non-terminal residue" evidence="2">
    <location>
        <position position="169"/>
    </location>
</feature>
<feature type="compositionally biased region" description="Basic and acidic residues" evidence="1">
    <location>
        <begin position="53"/>
        <end position="64"/>
    </location>
</feature>
<accession>A0A6J4VDQ7</accession>